<comment type="caution">
    <text evidence="1">The sequence shown here is derived from an EMBL/GenBank/DDBJ whole genome shotgun (WGS) entry which is preliminary data.</text>
</comment>
<protein>
    <submittedName>
        <fullName evidence="1">Uncharacterized protein</fullName>
    </submittedName>
</protein>
<dbReference type="Gene3D" id="1.20.1260.10">
    <property type="match status" value="1"/>
</dbReference>
<accession>A0A1C0AIA4</accession>
<dbReference type="Proteomes" id="UP000093501">
    <property type="component" value="Unassembled WGS sequence"/>
</dbReference>
<keyword evidence="2" id="KW-1185">Reference proteome</keyword>
<reference evidence="2" key="1">
    <citation type="submission" date="2016-07" db="EMBL/GenBank/DDBJ databases">
        <authorList>
            <person name="Florea S."/>
            <person name="Webb J.S."/>
            <person name="Jaromczyk J."/>
            <person name="Schardl C.L."/>
        </authorList>
    </citation>
    <scope>NUCLEOTIDE SEQUENCE [LARGE SCALE GENOMIC DNA]</scope>
    <source>
        <strain evidence="2">IPBSL-7</strain>
    </source>
</reference>
<dbReference type="PROSITE" id="PS51257">
    <property type="entry name" value="PROKAR_LIPOPROTEIN"/>
    <property type="match status" value="1"/>
</dbReference>
<gene>
    <name evidence="1" type="ORF">BCR15_09230</name>
</gene>
<name>A0A1C0AIA4_9ACTN</name>
<evidence type="ECO:0000313" key="1">
    <source>
        <dbReference type="EMBL" id="OCL31794.1"/>
    </source>
</evidence>
<dbReference type="InterPro" id="IPR012347">
    <property type="entry name" value="Ferritin-like"/>
</dbReference>
<dbReference type="AlphaFoldDB" id="A0A1C0AIA4"/>
<dbReference type="RefSeq" id="WP_068752571.1">
    <property type="nucleotide sequence ID" value="NZ_LR214441.1"/>
</dbReference>
<proteinExistence type="predicted"/>
<organism evidence="1 2">
    <name type="scientific">Tessaracoccus lapidicaptus</name>
    <dbReference type="NCBI Taxonomy" id="1427523"/>
    <lineage>
        <taxon>Bacteria</taxon>
        <taxon>Bacillati</taxon>
        <taxon>Actinomycetota</taxon>
        <taxon>Actinomycetes</taxon>
        <taxon>Propionibacteriales</taxon>
        <taxon>Propionibacteriaceae</taxon>
        <taxon>Tessaracoccus</taxon>
    </lineage>
</organism>
<dbReference type="EMBL" id="MBQD01000025">
    <property type="protein sequence ID" value="OCL31794.1"/>
    <property type="molecule type" value="Genomic_DNA"/>
</dbReference>
<sequence>MILGRRGLLAAALALAGCTPDPTILGAPAPVPVPPSPTQSPAARAAVAALAGLAWAIDAGRAPADAPEGYAGWADAAAAAVEAVTVRLLAADPVAGGEPVFPAPTPAAPAAATAAEALAALAAASDAAVTALRTGALGALDQPLRLLYGSAACLARGLRAPGPAPVPGDAEPTHFQATTEQAALAVAVSHVWALLYGLGVGLGRLPASSEFEEYGVSRLASARELRNELRSRLSEPPLQPASFELPTPMESPEEIREGWALLEAGLLSGLGRLAAAGGTDAAHHLDLLVAQGDAVTALGRPLPFWPGWA</sequence>
<evidence type="ECO:0000313" key="2">
    <source>
        <dbReference type="Proteomes" id="UP000093501"/>
    </source>
</evidence>